<dbReference type="PANTHER" id="PTHR10535">
    <property type="entry name" value="DNA-DIRECTED RNA POLYMERASES I, II, AND III SUBUNIT RPABC1"/>
    <property type="match status" value="1"/>
</dbReference>
<organism evidence="7">
    <name type="scientific">Cryptomonas curvata</name>
    <dbReference type="NCBI Taxonomy" id="233186"/>
    <lineage>
        <taxon>Eukaryota</taxon>
        <taxon>Cryptophyceae</taxon>
        <taxon>Cryptomonadales</taxon>
        <taxon>Cryptomonadaceae</taxon>
        <taxon>Cryptomonas</taxon>
    </lineage>
</organism>
<evidence type="ECO:0008006" key="8">
    <source>
        <dbReference type="Google" id="ProtNLM"/>
    </source>
</evidence>
<feature type="domain" description="RNA polymerase Rpb5 N-terminal" evidence="6">
    <location>
        <begin position="15"/>
        <end position="110"/>
    </location>
</feature>
<dbReference type="Gene3D" id="3.40.1340.10">
    <property type="entry name" value="RNA polymerase, Rpb5, N-terminal domain"/>
    <property type="match status" value="1"/>
</dbReference>
<comment type="similarity">
    <text evidence="4">Belongs to the archaeal Rpo5/eukaryotic RPB5 RNA polymerase subunit family.</text>
</comment>
<dbReference type="InterPro" id="IPR000783">
    <property type="entry name" value="RNA_pol_subH/Rpb5_C"/>
</dbReference>
<evidence type="ECO:0000259" key="6">
    <source>
        <dbReference type="Pfam" id="PF03871"/>
    </source>
</evidence>
<gene>
    <name evidence="7" type="ORF">CCUR1050_LOCUS8161</name>
</gene>
<reference evidence="7" key="1">
    <citation type="submission" date="2021-01" db="EMBL/GenBank/DDBJ databases">
        <authorList>
            <person name="Corre E."/>
            <person name="Pelletier E."/>
            <person name="Niang G."/>
            <person name="Scheremetjew M."/>
            <person name="Finn R."/>
            <person name="Kale V."/>
            <person name="Holt S."/>
            <person name="Cochrane G."/>
            <person name="Meng A."/>
            <person name="Brown T."/>
            <person name="Cohen L."/>
        </authorList>
    </citation>
    <scope>NUCLEOTIDE SEQUENCE</scope>
    <source>
        <strain evidence="7">CCAP979/52</strain>
    </source>
</reference>
<evidence type="ECO:0000256" key="3">
    <source>
        <dbReference type="ARBA" id="ARBA00023242"/>
    </source>
</evidence>
<dbReference type="GO" id="GO:0006362">
    <property type="term" value="P:transcription elongation by RNA polymerase I"/>
    <property type="evidence" value="ECO:0007669"/>
    <property type="project" value="TreeGrafter"/>
</dbReference>
<feature type="domain" description="RNA polymerase subunit H/Rpb5 C-terminal" evidence="5">
    <location>
        <begin position="162"/>
        <end position="234"/>
    </location>
</feature>
<dbReference type="Gene3D" id="3.90.940.20">
    <property type="entry name" value="RPB5-like RNA polymerase subunit"/>
    <property type="match status" value="1"/>
</dbReference>
<evidence type="ECO:0000259" key="5">
    <source>
        <dbReference type="Pfam" id="PF01191"/>
    </source>
</evidence>
<dbReference type="Pfam" id="PF01191">
    <property type="entry name" value="RNA_pol_Rpb5_C"/>
    <property type="match status" value="1"/>
</dbReference>
<dbReference type="InterPro" id="IPR005571">
    <property type="entry name" value="RNA_pol_Rpb5_N"/>
</dbReference>
<evidence type="ECO:0000256" key="1">
    <source>
        <dbReference type="ARBA" id="ARBA00004123"/>
    </source>
</evidence>
<dbReference type="GO" id="GO:0006366">
    <property type="term" value="P:transcription by RNA polymerase II"/>
    <property type="evidence" value="ECO:0007669"/>
    <property type="project" value="TreeGrafter"/>
</dbReference>
<dbReference type="HAMAP" id="MF_00025">
    <property type="entry name" value="RNApol_Rpo5_RPB5"/>
    <property type="match status" value="1"/>
</dbReference>
<dbReference type="EMBL" id="HBEZ01014736">
    <property type="protein sequence ID" value="CAD8630482.1"/>
    <property type="molecule type" value="Transcribed_RNA"/>
</dbReference>
<sequence length="235" mass="27215">MDDQIFDFDGQTLNEDQIQELYMVRRTVCEMLVDRGYLLPSDSCAEEGLTLDQFKRYFHGKAHKDLTLLASRTNDDDVEQDILVCFPMAPISAKTTKIGSDQVKALHEEMQNKKVRRAIVVVEKGLLGHAQLTIDKMAEEKNKDSSAEPWRVEIFSAAELRFNITRHELVPRHTVLKEAEKRELLRRYHLQEKHLPRMQQSDPLARYFGLELRSVVKITRSSETAGHYVTYRLVG</sequence>
<protein>
    <recommendedName>
        <fullName evidence="8">DNA-directed RNA polymerases I, II, and III subunit RPABC1</fullName>
    </recommendedName>
</protein>
<accession>A0A7S0M3M5</accession>
<dbReference type="SUPFAM" id="SSF55287">
    <property type="entry name" value="RPB5-like RNA polymerase subunit"/>
    <property type="match status" value="1"/>
</dbReference>
<dbReference type="GO" id="GO:0042797">
    <property type="term" value="P:tRNA transcription by RNA polymerase III"/>
    <property type="evidence" value="ECO:0007669"/>
    <property type="project" value="TreeGrafter"/>
</dbReference>
<dbReference type="InterPro" id="IPR036710">
    <property type="entry name" value="RNA_pol_Rpb5_N_sf"/>
</dbReference>
<keyword evidence="2" id="KW-0804">Transcription</keyword>
<dbReference type="Pfam" id="PF03871">
    <property type="entry name" value="RNA_pol_Rpb5_N"/>
    <property type="match status" value="1"/>
</dbReference>
<dbReference type="InterPro" id="IPR014381">
    <property type="entry name" value="Arch_Rpo5/euc_Rpb5"/>
</dbReference>
<dbReference type="GO" id="GO:0003677">
    <property type="term" value="F:DNA binding"/>
    <property type="evidence" value="ECO:0007669"/>
    <property type="project" value="InterPro"/>
</dbReference>
<dbReference type="GO" id="GO:0005666">
    <property type="term" value="C:RNA polymerase III complex"/>
    <property type="evidence" value="ECO:0007669"/>
    <property type="project" value="TreeGrafter"/>
</dbReference>
<evidence type="ECO:0000256" key="2">
    <source>
        <dbReference type="ARBA" id="ARBA00023163"/>
    </source>
</evidence>
<comment type="subcellular location">
    <subcellularLocation>
        <location evidence="1">Nucleus</location>
    </subcellularLocation>
</comment>
<dbReference type="PIRSF" id="PIRSF000747">
    <property type="entry name" value="RPB5"/>
    <property type="match status" value="1"/>
</dbReference>
<dbReference type="FunFam" id="3.90.940.20:FF:000001">
    <property type="entry name" value="DNA-directed RNA polymerases I, II, and III subunit RPABC1"/>
    <property type="match status" value="1"/>
</dbReference>
<dbReference type="SUPFAM" id="SSF53036">
    <property type="entry name" value="Eukaryotic RPB5 N-terminal domain"/>
    <property type="match status" value="1"/>
</dbReference>
<dbReference type="AlphaFoldDB" id="A0A7S0M3M5"/>
<proteinExistence type="inferred from homology"/>
<dbReference type="InterPro" id="IPR035913">
    <property type="entry name" value="RPB5-like_sf"/>
</dbReference>
<dbReference type="PANTHER" id="PTHR10535:SF0">
    <property type="entry name" value="DNA-DIRECTED RNA POLYMERASES I, II, AND III SUBUNIT RPABC1"/>
    <property type="match status" value="1"/>
</dbReference>
<dbReference type="GO" id="GO:0005665">
    <property type="term" value="C:RNA polymerase II, core complex"/>
    <property type="evidence" value="ECO:0007669"/>
    <property type="project" value="TreeGrafter"/>
</dbReference>
<dbReference type="GO" id="GO:0005736">
    <property type="term" value="C:RNA polymerase I complex"/>
    <property type="evidence" value="ECO:0007669"/>
    <property type="project" value="TreeGrafter"/>
</dbReference>
<evidence type="ECO:0000256" key="4">
    <source>
        <dbReference type="ARBA" id="ARBA00025765"/>
    </source>
</evidence>
<name>A0A7S0M3M5_9CRYP</name>
<keyword evidence="3" id="KW-0539">Nucleus</keyword>
<dbReference type="GO" id="GO:0003899">
    <property type="term" value="F:DNA-directed RNA polymerase activity"/>
    <property type="evidence" value="ECO:0007669"/>
    <property type="project" value="InterPro"/>
</dbReference>
<evidence type="ECO:0000313" key="7">
    <source>
        <dbReference type="EMBL" id="CAD8630482.1"/>
    </source>
</evidence>